<comment type="caution">
    <text evidence="1">The sequence shown here is derived from an EMBL/GenBank/DDBJ whole genome shotgun (WGS) entry which is preliminary data.</text>
</comment>
<gene>
    <name evidence="1" type="ORF">HPB49_001309</name>
</gene>
<evidence type="ECO:0000313" key="1">
    <source>
        <dbReference type="EMBL" id="KAH7973460.1"/>
    </source>
</evidence>
<reference evidence="1" key="1">
    <citation type="submission" date="2020-05" db="EMBL/GenBank/DDBJ databases">
        <title>Large-scale comparative analyses of tick genomes elucidate their genetic diversity and vector capacities.</title>
        <authorList>
            <person name="Jia N."/>
            <person name="Wang J."/>
            <person name="Shi W."/>
            <person name="Du L."/>
            <person name="Sun Y."/>
            <person name="Zhan W."/>
            <person name="Jiang J."/>
            <person name="Wang Q."/>
            <person name="Zhang B."/>
            <person name="Ji P."/>
            <person name="Sakyi L.B."/>
            <person name="Cui X."/>
            <person name="Yuan T."/>
            <person name="Jiang B."/>
            <person name="Yang W."/>
            <person name="Lam T.T.-Y."/>
            <person name="Chang Q."/>
            <person name="Ding S."/>
            <person name="Wang X."/>
            <person name="Zhu J."/>
            <person name="Ruan X."/>
            <person name="Zhao L."/>
            <person name="Wei J."/>
            <person name="Que T."/>
            <person name="Du C."/>
            <person name="Cheng J."/>
            <person name="Dai P."/>
            <person name="Han X."/>
            <person name="Huang E."/>
            <person name="Gao Y."/>
            <person name="Liu J."/>
            <person name="Shao H."/>
            <person name="Ye R."/>
            <person name="Li L."/>
            <person name="Wei W."/>
            <person name="Wang X."/>
            <person name="Wang C."/>
            <person name="Yang T."/>
            <person name="Huo Q."/>
            <person name="Li W."/>
            <person name="Guo W."/>
            <person name="Chen H."/>
            <person name="Zhou L."/>
            <person name="Ni X."/>
            <person name="Tian J."/>
            <person name="Zhou Y."/>
            <person name="Sheng Y."/>
            <person name="Liu T."/>
            <person name="Pan Y."/>
            <person name="Xia L."/>
            <person name="Li J."/>
            <person name="Zhao F."/>
            <person name="Cao W."/>
        </authorList>
    </citation>
    <scope>NUCLEOTIDE SEQUENCE</scope>
    <source>
        <strain evidence="1">Dsil-2018</strain>
    </source>
</reference>
<accession>A0ACB8DLW9</accession>
<protein>
    <submittedName>
        <fullName evidence="1">Uncharacterized protein</fullName>
    </submittedName>
</protein>
<keyword evidence="2" id="KW-1185">Reference proteome</keyword>
<dbReference type="Proteomes" id="UP000821865">
    <property type="component" value="Chromosome 10"/>
</dbReference>
<dbReference type="EMBL" id="CM023479">
    <property type="protein sequence ID" value="KAH7973460.1"/>
    <property type="molecule type" value="Genomic_DNA"/>
</dbReference>
<organism evidence="1 2">
    <name type="scientific">Dermacentor silvarum</name>
    <name type="common">Tick</name>
    <dbReference type="NCBI Taxonomy" id="543639"/>
    <lineage>
        <taxon>Eukaryota</taxon>
        <taxon>Metazoa</taxon>
        <taxon>Ecdysozoa</taxon>
        <taxon>Arthropoda</taxon>
        <taxon>Chelicerata</taxon>
        <taxon>Arachnida</taxon>
        <taxon>Acari</taxon>
        <taxon>Parasitiformes</taxon>
        <taxon>Ixodida</taxon>
        <taxon>Ixodoidea</taxon>
        <taxon>Ixodidae</taxon>
        <taxon>Rhipicephalinae</taxon>
        <taxon>Dermacentor</taxon>
    </lineage>
</organism>
<sequence length="335" mass="35781">MHLGVIEMASLDALPGTNSSAASSSASRKAAAVFKAAAAARSAANAAAAGSSDVSAKTIISVFVVLGAFLVVSVVGAAVTFVETQAKDARNHNHSVPLVEFIQFAPNETLQAQQPELQPGSEQLQQPGLLPPRLEERAPHPLSTEDAKMASNREYTSDAATNGTFSLGRILDALAAGKDVRTGAERLMGDITVELYWKHAPNTCRNFAELARRGYYNNVKFHRIIPDFMIQGGDPTATGRGGASIYGKTFDDEIHPELKHTGAGILSMANSGPDTNGSQFFITLSPTQWLDGKHAIFGRVQSGMTVVHRMGRVPTDNNDLPLEDVKIVRAYVRTK</sequence>
<proteinExistence type="predicted"/>
<evidence type="ECO:0000313" key="2">
    <source>
        <dbReference type="Proteomes" id="UP000821865"/>
    </source>
</evidence>
<name>A0ACB8DLW9_DERSI</name>